<dbReference type="VEuPathDB" id="TriTrypDB:BCY84_01087"/>
<dbReference type="VEuPathDB" id="TriTrypDB:TcCL_NonESM02924"/>
<evidence type="ECO:0000313" key="3">
    <source>
        <dbReference type="Proteomes" id="UP000246078"/>
    </source>
</evidence>
<comment type="caution">
    <text evidence="2">The sequence shown here is derived from an EMBL/GenBank/DDBJ whole genome shotgun (WGS) entry which is preliminary data.</text>
</comment>
<name>A0A2V2VKA5_TRYCR</name>
<sequence length="177" mass="19615">MYGVGASAPSPVSQRSRSAEQSMRRVNENSMTTATKGAVMESCCPPKRCRPPSQRWDPVPERSLLNNPSAIVEAFMKNELHFKQLNPAASGCSCADANNSRGSDVRVSSVQGEELHTGAQLRELDQSVEKERGRWKRESWKKRRTSAGSHVFRVVCSSANRHLLLHVCYTSAEGIEK</sequence>
<dbReference type="Proteomes" id="UP000246078">
    <property type="component" value="Unassembled WGS sequence"/>
</dbReference>
<organism evidence="2 3">
    <name type="scientific">Trypanosoma cruzi</name>
    <dbReference type="NCBI Taxonomy" id="5693"/>
    <lineage>
        <taxon>Eukaryota</taxon>
        <taxon>Discoba</taxon>
        <taxon>Euglenozoa</taxon>
        <taxon>Kinetoplastea</taxon>
        <taxon>Metakinetoplastina</taxon>
        <taxon>Trypanosomatida</taxon>
        <taxon>Trypanosomatidae</taxon>
        <taxon>Trypanosoma</taxon>
        <taxon>Schizotrypanum</taxon>
    </lineage>
</organism>
<dbReference type="AlphaFoldDB" id="A0A2V2VKA5"/>
<dbReference type="VEuPathDB" id="TriTrypDB:ECC02_000056"/>
<evidence type="ECO:0000256" key="1">
    <source>
        <dbReference type="SAM" id="MobiDB-lite"/>
    </source>
</evidence>
<feature type="region of interest" description="Disordered" evidence="1">
    <location>
        <begin position="1"/>
        <end position="62"/>
    </location>
</feature>
<dbReference type="VEuPathDB" id="TriTrypDB:TcCLB.511737.60"/>
<dbReference type="VEuPathDB" id="TriTrypDB:C3747_249g1"/>
<protein>
    <submittedName>
        <fullName evidence="2">Uncharacterized protein</fullName>
    </submittedName>
</protein>
<proteinExistence type="predicted"/>
<accession>A0A2V2VKA5</accession>
<gene>
    <name evidence="2" type="ORF">C3747_249g1</name>
</gene>
<evidence type="ECO:0000313" key="2">
    <source>
        <dbReference type="EMBL" id="PWU96859.1"/>
    </source>
</evidence>
<dbReference type="VEuPathDB" id="TriTrypDB:TcBrA4_0028340"/>
<dbReference type="VEuPathDB" id="TriTrypDB:TcG_01053"/>
<dbReference type="VEuPathDB" id="TriTrypDB:TcYC6_0097740"/>
<feature type="compositionally biased region" description="Polar residues" evidence="1">
    <location>
        <begin position="10"/>
        <end position="21"/>
    </location>
</feature>
<dbReference type="VEuPathDB" id="TriTrypDB:TCDM_02163"/>
<dbReference type="VEuPathDB" id="TriTrypDB:TcCLB.511517.153"/>
<reference evidence="2 3" key="1">
    <citation type="journal article" date="2018" name="Microb. Genom.">
        <title>Expanding an expanded genome: long-read sequencing of Trypanosoma cruzi.</title>
        <authorList>
            <person name="Berna L."/>
            <person name="Rodriguez M."/>
            <person name="Chiribao M.L."/>
            <person name="Parodi-Talice A."/>
            <person name="Pita S."/>
            <person name="Rijo G."/>
            <person name="Alvarez-Valin F."/>
            <person name="Robello C."/>
        </authorList>
    </citation>
    <scope>NUCLEOTIDE SEQUENCE [LARGE SCALE GENOMIC DNA]</scope>
    <source>
        <strain evidence="2 3">TCC</strain>
    </source>
</reference>
<dbReference type="VEuPathDB" id="TriTrypDB:TCSYLVIO_003300"/>
<dbReference type="VEuPathDB" id="TriTrypDB:Tc_MARK_2017"/>
<dbReference type="VEuPathDB" id="TriTrypDB:C4B63_18g268"/>
<dbReference type="EMBL" id="PRFC01000249">
    <property type="protein sequence ID" value="PWU96859.1"/>
    <property type="molecule type" value="Genomic_DNA"/>
</dbReference>